<feature type="domain" description="MmgE/PrpD N-terminal" evidence="2">
    <location>
        <begin position="15"/>
        <end position="241"/>
    </location>
</feature>
<dbReference type="InterPro" id="IPR045336">
    <property type="entry name" value="MmgE_PrpD_N"/>
</dbReference>
<evidence type="ECO:0000313" key="5">
    <source>
        <dbReference type="Proteomes" id="UP000773614"/>
    </source>
</evidence>
<evidence type="ECO:0000259" key="3">
    <source>
        <dbReference type="Pfam" id="PF19305"/>
    </source>
</evidence>
<evidence type="ECO:0000259" key="2">
    <source>
        <dbReference type="Pfam" id="PF03972"/>
    </source>
</evidence>
<dbReference type="Proteomes" id="UP000773614">
    <property type="component" value="Unassembled WGS sequence"/>
</dbReference>
<comment type="similarity">
    <text evidence="1">Belongs to the PrpD family.</text>
</comment>
<dbReference type="AlphaFoldDB" id="A0A964T7Z5"/>
<dbReference type="Pfam" id="PF03972">
    <property type="entry name" value="MmgE_PrpD_N"/>
    <property type="match status" value="1"/>
</dbReference>
<dbReference type="EMBL" id="SPKJ01000128">
    <property type="protein sequence ID" value="MYZ50145.1"/>
    <property type="molecule type" value="Genomic_DNA"/>
</dbReference>
<dbReference type="InterPro" id="IPR042183">
    <property type="entry name" value="MmgE/PrpD_sf_1"/>
</dbReference>
<dbReference type="InterPro" id="IPR045337">
    <property type="entry name" value="MmgE_PrpD_C"/>
</dbReference>
<name>A0A964T7Z5_9HYPH</name>
<dbReference type="GO" id="GO:0016829">
    <property type="term" value="F:lyase activity"/>
    <property type="evidence" value="ECO:0007669"/>
    <property type="project" value="InterPro"/>
</dbReference>
<evidence type="ECO:0000313" key="4">
    <source>
        <dbReference type="EMBL" id="MYZ50145.1"/>
    </source>
</evidence>
<dbReference type="SUPFAM" id="SSF103378">
    <property type="entry name" value="2-methylcitrate dehydratase PrpD"/>
    <property type="match status" value="1"/>
</dbReference>
<dbReference type="RefSeq" id="WP_161142474.1">
    <property type="nucleotide sequence ID" value="NZ_SPKJ01000128.1"/>
</dbReference>
<sequence>WRLAAAATDDAPLDGRAVAVAIDRIIDNAGVAVAAINRAPVAAARAQALAFPDAQGATVFGLPPEKRFQASWAAWANGAAVRELDFHDSFFAQDSGHPGDTIPPLLAVAQHCRLAGADLLRGIVTAYEIQVDLAKGINLSLEKIDHVGHLGPAVAAGLAAMLRLSTEAAYQAIQLAAHLSYAPRQSRKGAISSWKAHAPGHVGQVAIAAVDRAMRGETSPSPIYEGDYGLVAAMLRGPDAAYEVPLPEPGEPKRAILETFTKEHSAGYHGQAVIDLALKMRPLLPEPGAIAEIVLETKKFTHLVMGTGANDPEKTDPNASRETLDHSAMFMFAVALEDGFWHHEASYARERVSRPETVALWRKIRTAESEEWNARFYGREGLAKDHGARAVVRLADGRTVADEIAVARAHPRGERPFGRREYVEKFTALAEPFASAGERARFLADAEALPARGPEGPAGLTVAVDRVPLAASRGRGIFDYHPGEMR</sequence>
<comment type="caution">
    <text evidence="4">The sequence shown here is derived from an EMBL/GenBank/DDBJ whole genome shotgun (WGS) entry which is preliminary data.</text>
</comment>
<dbReference type="PANTHER" id="PTHR16943">
    <property type="entry name" value="2-METHYLCITRATE DEHYDRATASE-RELATED"/>
    <property type="match status" value="1"/>
</dbReference>
<evidence type="ECO:0000256" key="1">
    <source>
        <dbReference type="ARBA" id="ARBA00006174"/>
    </source>
</evidence>
<dbReference type="InterPro" id="IPR005656">
    <property type="entry name" value="MmgE_PrpD"/>
</dbReference>
<dbReference type="Pfam" id="PF19305">
    <property type="entry name" value="MmgE_PrpD_C"/>
    <property type="match status" value="1"/>
</dbReference>
<protein>
    <submittedName>
        <fullName evidence="4">MmgE/PrpD family protein</fullName>
    </submittedName>
</protein>
<dbReference type="InterPro" id="IPR042188">
    <property type="entry name" value="MmgE/PrpD_sf_2"/>
</dbReference>
<gene>
    <name evidence="4" type="ORF">E4O86_20780</name>
</gene>
<keyword evidence="5" id="KW-1185">Reference proteome</keyword>
<feature type="non-terminal residue" evidence="4">
    <location>
        <position position="1"/>
    </location>
</feature>
<dbReference type="Gene3D" id="1.10.4100.10">
    <property type="entry name" value="2-methylcitrate dehydratase PrpD"/>
    <property type="match status" value="1"/>
</dbReference>
<proteinExistence type="inferred from homology"/>
<feature type="domain" description="MmgE/PrpD C-terminal" evidence="3">
    <location>
        <begin position="264"/>
        <end position="442"/>
    </location>
</feature>
<dbReference type="PANTHER" id="PTHR16943:SF8">
    <property type="entry name" value="2-METHYLCITRATE DEHYDRATASE"/>
    <property type="match status" value="1"/>
</dbReference>
<accession>A0A964T7Z5</accession>
<reference evidence="4" key="1">
    <citation type="submission" date="2019-03" db="EMBL/GenBank/DDBJ databases">
        <title>Afifella sp. nov., isolated from activated sludge.</title>
        <authorList>
            <person name="Li Q."/>
            <person name="Liu Y."/>
        </authorList>
    </citation>
    <scope>NUCLEOTIDE SEQUENCE</scope>
    <source>
        <strain evidence="4">L72</strain>
    </source>
</reference>
<organism evidence="4 5">
    <name type="scientific">Propylenella binzhouense</name>
    <dbReference type="NCBI Taxonomy" id="2555902"/>
    <lineage>
        <taxon>Bacteria</taxon>
        <taxon>Pseudomonadati</taxon>
        <taxon>Pseudomonadota</taxon>
        <taxon>Alphaproteobacteria</taxon>
        <taxon>Hyphomicrobiales</taxon>
        <taxon>Propylenellaceae</taxon>
        <taxon>Propylenella</taxon>
    </lineage>
</organism>
<dbReference type="Gene3D" id="3.30.1330.120">
    <property type="entry name" value="2-methylcitrate dehydratase PrpD"/>
    <property type="match status" value="1"/>
</dbReference>
<dbReference type="OrthoDB" id="9797528at2"/>
<dbReference type="InterPro" id="IPR036148">
    <property type="entry name" value="MmgE/PrpD_sf"/>
</dbReference>